<dbReference type="Pfam" id="PF12078">
    <property type="entry name" value="DUF3557"/>
    <property type="match status" value="1"/>
</dbReference>
<keyword evidence="2" id="KW-1185">Reference proteome</keyword>
<name>A0A2G5VC54_9PELO</name>
<accession>A0A2G5VC54</accession>
<evidence type="ECO:0008006" key="3">
    <source>
        <dbReference type="Google" id="ProtNLM"/>
    </source>
</evidence>
<proteinExistence type="predicted"/>
<evidence type="ECO:0000313" key="1">
    <source>
        <dbReference type="EMBL" id="PIC49363.1"/>
    </source>
</evidence>
<dbReference type="OrthoDB" id="5889481at2759"/>
<dbReference type="EMBL" id="PDUG01000002">
    <property type="protein sequence ID" value="PIC49363.1"/>
    <property type="molecule type" value="Genomic_DNA"/>
</dbReference>
<reference evidence="2" key="1">
    <citation type="submission" date="2017-10" db="EMBL/GenBank/DDBJ databases">
        <title>Rapid genome shrinkage in a self-fertile nematode reveals novel sperm competition proteins.</title>
        <authorList>
            <person name="Yin D."/>
            <person name="Schwarz E.M."/>
            <person name="Thomas C.G."/>
            <person name="Felde R.L."/>
            <person name="Korf I.F."/>
            <person name="Cutter A.D."/>
            <person name="Schartner C.M."/>
            <person name="Ralston E.J."/>
            <person name="Meyer B.J."/>
            <person name="Haag E.S."/>
        </authorList>
    </citation>
    <scope>NUCLEOTIDE SEQUENCE [LARGE SCALE GENOMIC DNA]</scope>
    <source>
        <strain evidence="2">JU1422</strain>
    </source>
</reference>
<dbReference type="PANTHER" id="PTHR31379:SF1">
    <property type="entry name" value="F-BOX C PROTEIN-RELATED"/>
    <property type="match status" value="1"/>
</dbReference>
<evidence type="ECO:0000313" key="2">
    <source>
        <dbReference type="Proteomes" id="UP000230233"/>
    </source>
</evidence>
<comment type="caution">
    <text evidence="1">The sequence shown here is derived from an EMBL/GenBank/DDBJ whole genome shotgun (WGS) entry which is preliminary data.</text>
</comment>
<protein>
    <recommendedName>
        <fullName evidence="3">DUF38 domain-containing protein</fullName>
    </recommendedName>
</protein>
<dbReference type="AlphaFoldDB" id="A0A2G5VC54"/>
<organism evidence="1 2">
    <name type="scientific">Caenorhabditis nigoni</name>
    <dbReference type="NCBI Taxonomy" id="1611254"/>
    <lineage>
        <taxon>Eukaryota</taxon>
        <taxon>Metazoa</taxon>
        <taxon>Ecdysozoa</taxon>
        <taxon>Nematoda</taxon>
        <taxon>Chromadorea</taxon>
        <taxon>Rhabditida</taxon>
        <taxon>Rhabditina</taxon>
        <taxon>Rhabditomorpha</taxon>
        <taxon>Rhabditoidea</taxon>
        <taxon>Rhabditidae</taxon>
        <taxon>Peloderinae</taxon>
        <taxon>Caenorhabditis</taxon>
    </lineage>
</organism>
<dbReference type="Proteomes" id="UP000230233">
    <property type="component" value="Chromosome II"/>
</dbReference>
<dbReference type="PANTHER" id="PTHR31379">
    <property type="entry name" value="F-BOX C PROTEIN-RELATED-RELATED"/>
    <property type="match status" value="1"/>
</dbReference>
<gene>
    <name evidence="1" type="primary">Cnig_chr_II.g7996</name>
    <name evidence="1" type="ORF">B9Z55_007996</name>
</gene>
<sequence>MFCNIFFKKVDPPEMPKMLTQLSSICVLEYLSFDKRQYIVSQVSEFRTVEKSLPLHLDYLNISVKKIQLNQDEYWTNRIPKPQDFNQNYPTEHLSNAWTVEIRKRPIENPAPDSTVLGLLPPIYENFQKAFGKLIFDLIGNRPMIYTKKLEIRSSWDYPLPADLKIQAEIIESRGFRLSLDDLDRISKILGPKSLQEFSTQLHFYPILTHPIIQNSKKLVLCNRNFDPQRVNHRNIHLKDYDREALMNHMNAWIANGPEVGMEFSGDIEVSDKNYWKLMEEEKLIKKMMYLKKLETGGKRVKADERKKN</sequence>
<dbReference type="InterPro" id="IPR021942">
    <property type="entry name" value="DUF3557"/>
</dbReference>